<sequence>MIPHVSLRFDSTAPAMRTTKMGSPTSIVRCGGTSAIARSTRWSGWAQELFLWLPVKRIMVIDPASSVILLDIGVTFKYLATSAFDVPPKNICPRVLRIEATGLEKKSEVLFCGDSVEEEDVFLSYRVEARRHGGEVKFCVLWGSGSIKSAVEQQLDRVVFRAGSTQTNIARGFRSRAKLGEFAARKRCSYRYLWLLWQQHKRFPTSDQQASGTREDDKLKGKVIKVGLPSNPRTPPHAGDLGHGVDRGRVAQGRGAVALLGSRDGSDVRDDELLLTSIISYCEFPALEFENLKTFDTSKSFDIQVSLEEGPTRKETLSIANCLCKFKAVAYHAKICPVSLPGQSLHPTVRLLCRLEIFARPVSSPGRPVSLTGRPICSVDLLRLTCLSRPVCSAYLLRPTYMSARPVCFARPVCSTGLSFASLSFRSTPNRPTCLSSGLSARSVNLSARSAFLICRAHLCCSVDQPDLSILCRLPSSLGRNQPLLGA</sequence>
<evidence type="ECO:0000313" key="1">
    <source>
        <dbReference type="EMBL" id="KAG6470168.1"/>
    </source>
</evidence>
<name>A0A8J5C163_ZINOF</name>
<gene>
    <name evidence="1" type="ORF">ZIOFF_071225</name>
</gene>
<dbReference type="AlphaFoldDB" id="A0A8J5C163"/>
<evidence type="ECO:0000313" key="2">
    <source>
        <dbReference type="Proteomes" id="UP000734854"/>
    </source>
</evidence>
<dbReference type="Proteomes" id="UP000734854">
    <property type="component" value="Unassembled WGS sequence"/>
</dbReference>
<protein>
    <submittedName>
        <fullName evidence="1">Uncharacterized protein</fullName>
    </submittedName>
</protein>
<dbReference type="EMBL" id="JACMSC010000021">
    <property type="protein sequence ID" value="KAG6470168.1"/>
    <property type="molecule type" value="Genomic_DNA"/>
</dbReference>
<keyword evidence="2" id="KW-1185">Reference proteome</keyword>
<reference evidence="1 2" key="1">
    <citation type="submission" date="2020-08" db="EMBL/GenBank/DDBJ databases">
        <title>Plant Genome Project.</title>
        <authorList>
            <person name="Zhang R.-G."/>
        </authorList>
    </citation>
    <scope>NUCLEOTIDE SEQUENCE [LARGE SCALE GENOMIC DNA]</scope>
    <source>
        <tissue evidence="1">Rhizome</tissue>
    </source>
</reference>
<accession>A0A8J5C163</accession>
<proteinExistence type="predicted"/>
<comment type="caution">
    <text evidence="1">The sequence shown here is derived from an EMBL/GenBank/DDBJ whole genome shotgun (WGS) entry which is preliminary data.</text>
</comment>
<organism evidence="1 2">
    <name type="scientific">Zingiber officinale</name>
    <name type="common">Ginger</name>
    <name type="synonym">Amomum zingiber</name>
    <dbReference type="NCBI Taxonomy" id="94328"/>
    <lineage>
        <taxon>Eukaryota</taxon>
        <taxon>Viridiplantae</taxon>
        <taxon>Streptophyta</taxon>
        <taxon>Embryophyta</taxon>
        <taxon>Tracheophyta</taxon>
        <taxon>Spermatophyta</taxon>
        <taxon>Magnoliopsida</taxon>
        <taxon>Liliopsida</taxon>
        <taxon>Zingiberales</taxon>
        <taxon>Zingiberaceae</taxon>
        <taxon>Zingiber</taxon>
    </lineage>
</organism>